<protein>
    <submittedName>
        <fullName evidence="2">Cytochrome oxidase complex assembly protein 1</fullName>
    </submittedName>
</protein>
<name>A0A518C0P0_9BACT</name>
<accession>A0A518C0P0</accession>
<dbReference type="KEGG" id="mcad:Pan265_26550"/>
<dbReference type="Proteomes" id="UP000320386">
    <property type="component" value="Chromosome"/>
</dbReference>
<evidence type="ECO:0000313" key="3">
    <source>
        <dbReference type="Proteomes" id="UP000320386"/>
    </source>
</evidence>
<keyword evidence="1" id="KW-1133">Transmembrane helix</keyword>
<dbReference type="AlphaFoldDB" id="A0A518C0P0"/>
<keyword evidence="3" id="KW-1185">Reference proteome</keyword>
<sequence length="154" mass="16525">MWGCIAGCVMVDRVPSDLMVKVAQDAWWDQNKHWFRWVLVGVPLLMTVLGLTIGVVWMVLSLWGSEVTALSLERVRGSSEVVSLLGEPIEAGWLIQGSVDEGAGVAELRYVVVGPKGDGGVRVRAELVEGVWVVTRLDVGAGEAVVVLEGGEGE</sequence>
<feature type="transmembrane region" description="Helical" evidence="1">
    <location>
        <begin position="34"/>
        <end position="60"/>
    </location>
</feature>
<keyword evidence="1" id="KW-0812">Transmembrane</keyword>
<evidence type="ECO:0000313" key="2">
    <source>
        <dbReference type="EMBL" id="QDU72781.1"/>
    </source>
</evidence>
<proteinExistence type="predicted"/>
<dbReference type="Pfam" id="PF08695">
    <property type="entry name" value="Coa1"/>
    <property type="match status" value="1"/>
</dbReference>
<dbReference type="OrthoDB" id="280163at2"/>
<organism evidence="2 3">
    <name type="scientific">Mucisphaera calidilacus</name>
    <dbReference type="NCBI Taxonomy" id="2527982"/>
    <lineage>
        <taxon>Bacteria</taxon>
        <taxon>Pseudomonadati</taxon>
        <taxon>Planctomycetota</taxon>
        <taxon>Phycisphaerae</taxon>
        <taxon>Phycisphaerales</taxon>
        <taxon>Phycisphaeraceae</taxon>
        <taxon>Mucisphaera</taxon>
    </lineage>
</organism>
<keyword evidence="1" id="KW-0472">Membrane</keyword>
<evidence type="ECO:0000256" key="1">
    <source>
        <dbReference type="SAM" id="Phobius"/>
    </source>
</evidence>
<dbReference type="InterPro" id="IPR014807">
    <property type="entry name" value="Coa1"/>
</dbReference>
<gene>
    <name evidence="2" type="ORF">Pan265_26550</name>
</gene>
<reference evidence="2 3" key="1">
    <citation type="submission" date="2019-02" db="EMBL/GenBank/DDBJ databases">
        <title>Deep-cultivation of Planctomycetes and their phenomic and genomic characterization uncovers novel biology.</title>
        <authorList>
            <person name="Wiegand S."/>
            <person name="Jogler M."/>
            <person name="Boedeker C."/>
            <person name="Pinto D."/>
            <person name="Vollmers J."/>
            <person name="Rivas-Marin E."/>
            <person name="Kohn T."/>
            <person name="Peeters S.H."/>
            <person name="Heuer A."/>
            <person name="Rast P."/>
            <person name="Oberbeckmann S."/>
            <person name="Bunk B."/>
            <person name="Jeske O."/>
            <person name="Meyerdierks A."/>
            <person name="Storesund J.E."/>
            <person name="Kallscheuer N."/>
            <person name="Luecker S."/>
            <person name="Lage O.M."/>
            <person name="Pohl T."/>
            <person name="Merkel B.J."/>
            <person name="Hornburger P."/>
            <person name="Mueller R.-W."/>
            <person name="Bruemmer F."/>
            <person name="Labrenz M."/>
            <person name="Spormann A.M."/>
            <person name="Op den Camp H."/>
            <person name="Overmann J."/>
            <person name="Amann R."/>
            <person name="Jetten M.S.M."/>
            <person name="Mascher T."/>
            <person name="Medema M.H."/>
            <person name="Devos D.P."/>
            <person name="Kaster A.-K."/>
            <person name="Ovreas L."/>
            <person name="Rohde M."/>
            <person name="Galperin M.Y."/>
            <person name="Jogler C."/>
        </authorList>
    </citation>
    <scope>NUCLEOTIDE SEQUENCE [LARGE SCALE GENOMIC DNA]</scope>
    <source>
        <strain evidence="2 3">Pan265</strain>
    </source>
</reference>
<dbReference type="EMBL" id="CP036280">
    <property type="protein sequence ID" value="QDU72781.1"/>
    <property type="molecule type" value="Genomic_DNA"/>
</dbReference>